<organism evidence="2 3">
    <name type="scientific">Anopheles culicifacies</name>
    <dbReference type="NCBI Taxonomy" id="139723"/>
    <lineage>
        <taxon>Eukaryota</taxon>
        <taxon>Metazoa</taxon>
        <taxon>Ecdysozoa</taxon>
        <taxon>Arthropoda</taxon>
        <taxon>Hexapoda</taxon>
        <taxon>Insecta</taxon>
        <taxon>Pterygota</taxon>
        <taxon>Neoptera</taxon>
        <taxon>Endopterygota</taxon>
        <taxon>Diptera</taxon>
        <taxon>Nematocera</taxon>
        <taxon>Culicoidea</taxon>
        <taxon>Culicidae</taxon>
        <taxon>Anophelinae</taxon>
        <taxon>Anopheles</taxon>
        <taxon>culicifacies species complex</taxon>
    </lineage>
</organism>
<dbReference type="Proteomes" id="UP000075883">
    <property type="component" value="Unassembled WGS sequence"/>
</dbReference>
<proteinExistence type="predicted"/>
<feature type="compositionally biased region" description="Low complexity" evidence="1">
    <location>
        <begin position="198"/>
        <end position="242"/>
    </location>
</feature>
<dbReference type="EMBL" id="AXCM01001931">
    <property type="status" value="NOT_ANNOTATED_CDS"/>
    <property type="molecule type" value="Genomic_DNA"/>
</dbReference>
<name>A0A182MI66_9DIPT</name>
<feature type="compositionally biased region" description="Low complexity" evidence="1">
    <location>
        <begin position="20"/>
        <end position="30"/>
    </location>
</feature>
<dbReference type="STRING" id="139723.A0A182MI66"/>
<evidence type="ECO:0000313" key="3">
    <source>
        <dbReference type="Proteomes" id="UP000075883"/>
    </source>
</evidence>
<reference evidence="2" key="2">
    <citation type="submission" date="2020-05" db="UniProtKB">
        <authorList>
            <consortium name="EnsemblMetazoa"/>
        </authorList>
    </citation>
    <scope>IDENTIFICATION</scope>
    <source>
        <strain evidence="2">A-37</strain>
    </source>
</reference>
<accession>A0A182MI66</accession>
<keyword evidence="3" id="KW-1185">Reference proteome</keyword>
<dbReference type="AlphaFoldDB" id="A0A182MI66"/>
<evidence type="ECO:0000256" key="1">
    <source>
        <dbReference type="SAM" id="MobiDB-lite"/>
    </source>
</evidence>
<feature type="region of interest" description="Disordered" evidence="1">
    <location>
        <begin position="190"/>
        <end position="261"/>
    </location>
</feature>
<protein>
    <submittedName>
        <fullName evidence="2">Uncharacterized protein</fullName>
    </submittedName>
</protein>
<feature type="compositionally biased region" description="Polar residues" evidence="1">
    <location>
        <begin position="1"/>
        <end position="19"/>
    </location>
</feature>
<reference evidence="3" key="1">
    <citation type="submission" date="2013-09" db="EMBL/GenBank/DDBJ databases">
        <title>The Genome Sequence of Anopheles culicifacies species A.</title>
        <authorList>
            <consortium name="The Broad Institute Genomics Platform"/>
            <person name="Neafsey D.E."/>
            <person name="Besansky N."/>
            <person name="Howell P."/>
            <person name="Walton C."/>
            <person name="Young S.K."/>
            <person name="Zeng Q."/>
            <person name="Gargeya S."/>
            <person name="Fitzgerald M."/>
            <person name="Haas B."/>
            <person name="Abouelleil A."/>
            <person name="Allen A.W."/>
            <person name="Alvarado L."/>
            <person name="Arachchi H.M."/>
            <person name="Berlin A.M."/>
            <person name="Chapman S.B."/>
            <person name="Gainer-Dewar J."/>
            <person name="Goldberg J."/>
            <person name="Griggs A."/>
            <person name="Gujja S."/>
            <person name="Hansen M."/>
            <person name="Howarth C."/>
            <person name="Imamovic A."/>
            <person name="Ireland A."/>
            <person name="Larimer J."/>
            <person name="McCowan C."/>
            <person name="Murphy C."/>
            <person name="Pearson M."/>
            <person name="Poon T.W."/>
            <person name="Priest M."/>
            <person name="Roberts A."/>
            <person name="Saif S."/>
            <person name="Shea T."/>
            <person name="Sisk P."/>
            <person name="Sykes S."/>
            <person name="Wortman J."/>
            <person name="Nusbaum C."/>
            <person name="Birren B."/>
        </authorList>
    </citation>
    <scope>NUCLEOTIDE SEQUENCE [LARGE SCALE GENOMIC DNA]</scope>
    <source>
        <strain evidence="3">A-37</strain>
    </source>
</reference>
<sequence length="276" mass="29191">MASAPPTSSVVTPKDTNLFTSSTQQQSDSSPRATTAKRTPSVGTTGHGSSNASVTTTATTTTTAAIAPSSTTIEPNSTLELLDLRECQHLLNNKKESHPRLKFTEGVKLGVAPIFSTSSSPGTTPTGTAINDSVNLASSTNNNRAKVLSSKQLNMNLISGGSGVPGPPTPHPVSITLPLIASATFKNSNLHRNHAPVGSNNGSSGNNTNHLNNLNNNNNNHLHNNNNNVSSLNNNNNNNNDNDNMHELKPSTKLCSPPPLDERDVEQQIHRFELEI</sequence>
<dbReference type="VEuPathDB" id="VectorBase:ACUA018868"/>
<dbReference type="EnsemblMetazoa" id="ACUA018868-RA">
    <property type="protein sequence ID" value="ACUA018868-PA"/>
    <property type="gene ID" value="ACUA018868"/>
</dbReference>
<feature type="compositionally biased region" description="Polar residues" evidence="1">
    <location>
        <begin position="31"/>
        <end position="48"/>
    </location>
</feature>
<feature type="region of interest" description="Disordered" evidence="1">
    <location>
        <begin position="1"/>
        <end position="56"/>
    </location>
</feature>
<evidence type="ECO:0000313" key="2">
    <source>
        <dbReference type="EnsemblMetazoa" id="ACUA018868-PA"/>
    </source>
</evidence>